<dbReference type="AlphaFoldDB" id="A0AAU8CUR7"/>
<reference evidence="2" key="1">
    <citation type="submission" date="2024-06" db="EMBL/GenBank/DDBJ databases">
        <title>Mesorhizobium karijinii sp. nov., a symbiont of the iconic Swainsona formosa from arid Australia.</title>
        <authorList>
            <person name="Hill Y.J."/>
            <person name="Watkin E.L.J."/>
            <person name="O'Hara G.W."/>
            <person name="Terpolilli J."/>
            <person name="Tye M.L."/>
            <person name="Kohlmeier M.G."/>
        </authorList>
    </citation>
    <scope>NUCLEOTIDE SEQUENCE</scope>
    <source>
        <strain evidence="2">WSM2240</strain>
    </source>
</reference>
<evidence type="ECO:0000313" key="2">
    <source>
        <dbReference type="EMBL" id="XCG50307.1"/>
    </source>
</evidence>
<feature type="region of interest" description="Disordered" evidence="1">
    <location>
        <begin position="92"/>
        <end position="116"/>
    </location>
</feature>
<organism evidence="2">
    <name type="scientific">Mesorhizobium sp. WSM2240</name>
    <dbReference type="NCBI Taxonomy" id="3228851"/>
    <lineage>
        <taxon>Bacteria</taxon>
        <taxon>Pseudomonadati</taxon>
        <taxon>Pseudomonadota</taxon>
        <taxon>Alphaproteobacteria</taxon>
        <taxon>Hyphomicrobiales</taxon>
        <taxon>Phyllobacteriaceae</taxon>
        <taxon>Mesorhizobium</taxon>
    </lineage>
</organism>
<feature type="region of interest" description="Disordered" evidence="1">
    <location>
        <begin position="1"/>
        <end position="20"/>
    </location>
</feature>
<gene>
    <name evidence="2" type="ORF">ABVK50_07440</name>
</gene>
<proteinExistence type="predicted"/>
<sequence>MHGFHQETKDFKHRKAQETAHARQIAALHLACGIDLAAALEAGPAEKLKLASRLERAIERERLKGLRRHWSYDLNRHIALKQGLDRLRGTKAALRQGKGTKQNGARRRRRETPVDG</sequence>
<evidence type="ECO:0000256" key="1">
    <source>
        <dbReference type="SAM" id="MobiDB-lite"/>
    </source>
</evidence>
<name>A0AAU8CUR7_9HYPH</name>
<protein>
    <submittedName>
        <fullName evidence="2">Cytoplasmic protein</fullName>
    </submittedName>
</protein>
<dbReference type="EMBL" id="CP159253">
    <property type="protein sequence ID" value="XCG50307.1"/>
    <property type="molecule type" value="Genomic_DNA"/>
</dbReference>
<dbReference type="RefSeq" id="WP_353642164.1">
    <property type="nucleotide sequence ID" value="NZ_CP159253.1"/>
</dbReference>
<accession>A0AAU8CUR7</accession>